<accession>A0A8W8KHQ0</accession>
<dbReference type="AlphaFoldDB" id="A0A8W8KHQ0"/>
<evidence type="ECO:0000313" key="2">
    <source>
        <dbReference type="Proteomes" id="UP000005408"/>
    </source>
</evidence>
<protein>
    <submittedName>
        <fullName evidence="1">Uncharacterized protein</fullName>
    </submittedName>
</protein>
<evidence type="ECO:0000313" key="1">
    <source>
        <dbReference type="EnsemblMetazoa" id="G2365.1:cds"/>
    </source>
</evidence>
<dbReference type="Proteomes" id="UP000005408">
    <property type="component" value="Unassembled WGS sequence"/>
</dbReference>
<organism evidence="1 2">
    <name type="scientific">Magallana gigas</name>
    <name type="common">Pacific oyster</name>
    <name type="synonym">Crassostrea gigas</name>
    <dbReference type="NCBI Taxonomy" id="29159"/>
    <lineage>
        <taxon>Eukaryota</taxon>
        <taxon>Metazoa</taxon>
        <taxon>Spiralia</taxon>
        <taxon>Lophotrochozoa</taxon>
        <taxon>Mollusca</taxon>
        <taxon>Bivalvia</taxon>
        <taxon>Autobranchia</taxon>
        <taxon>Pteriomorphia</taxon>
        <taxon>Ostreida</taxon>
        <taxon>Ostreoidea</taxon>
        <taxon>Ostreidae</taxon>
        <taxon>Magallana</taxon>
    </lineage>
</organism>
<dbReference type="EnsemblMetazoa" id="G2365.1">
    <property type="protein sequence ID" value="G2365.1:cds"/>
    <property type="gene ID" value="G2365"/>
</dbReference>
<sequence>MARTAKVVPGFPQQDVTNSVIKKQVTAFVEAVTGEAFVNQAFIRQIAHCNVNQTVHRMSVFKNRDTVSLKLAMMENMVTFATWNVLVLAVNHVIEEMEYVGSVQNIGLALYQDSVYMEVTTANMAEDVARIVRAGAGLVTIHQFVWNVQMDILANHVLSIVQK</sequence>
<reference evidence="1" key="1">
    <citation type="submission" date="2022-08" db="UniProtKB">
        <authorList>
            <consortium name="EnsemblMetazoa"/>
        </authorList>
    </citation>
    <scope>IDENTIFICATION</scope>
    <source>
        <strain evidence="1">05x7-T-G4-1.051#20</strain>
    </source>
</reference>
<keyword evidence="2" id="KW-1185">Reference proteome</keyword>
<name>A0A8W8KHQ0_MAGGI</name>
<proteinExistence type="predicted"/>